<dbReference type="Proteomes" id="UP001341840">
    <property type="component" value="Unassembled WGS sequence"/>
</dbReference>
<gene>
    <name evidence="2" type="ORF">PIB30_083778</name>
</gene>
<feature type="transmembrane region" description="Helical" evidence="1">
    <location>
        <begin position="23"/>
        <end position="40"/>
    </location>
</feature>
<keyword evidence="3" id="KW-1185">Reference proteome</keyword>
<name>A0ABU6QSL4_9FABA</name>
<reference evidence="2 3" key="1">
    <citation type="journal article" date="2023" name="Plants (Basel)">
        <title>Bridging the Gap: Combining Genomics and Transcriptomics Approaches to Understand Stylosanthes scabra, an Orphan Legume from the Brazilian Caatinga.</title>
        <authorList>
            <person name="Ferreira-Neto J.R.C."/>
            <person name="da Silva M.D."/>
            <person name="Binneck E."/>
            <person name="de Melo N.F."/>
            <person name="da Silva R.H."/>
            <person name="de Melo A.L.T.M."/>
            <person name="Pandolfi V."/>
            <person name="Bustamante F.O."/>
            <person name="Brasileiro-Vidal A.C."/>
            <person name="Benko-Iseppon A.M."/>
        </authorList>
    </citation>
    <scope>NUCLEOTIDE SEQUENCE [LARGE SCALE GENOMIC DNA]</scope>
    <source>
        <tissue evidence="2">Leaves</tissue>
    </source>
</reference>
<dbReference type="EMBL" id="JASCZI010001337">
    <property type="protein sequence ID" value="MED6114783.1"/>
    <property type="molecule type" value="Genomic_DNA"/>
</dbReference>
<organism evidence="2 3">
    <name type="scientific">Stylosanthes scabra</name>
    <dbReference type="NCBI Taxonomy" id="79078"/>
    <lineage>
        <taxon>Eukaryota</taxon>
        <taxon>Viridiplantae</taxon>
        <taxon>Streptophyta</taxon>
        <taxon>Embryophyta</taxon>
        <taxon>Tracheophyta</taxon>
        <taxon>Spermatophyta</taxon>
        <taxon>Magnoliopsida</taxon>
        <taxon>eudicotyledons</taxon>
        <taxon>Gunneridae</taxon>
        <taxon>Pentapetalae</taxon>
        <taxon>rosids</taxon>
        <taxon>fabids</taxon>
        <taxon>Fabales</taxon>
        <taxon>Fabaceae</taxon>
        <taxon>Papilionoideae</taxon>
        <taxon>50 kb inversion clade</taxon>
        <taxon>dalbergioids sensu lato</taxon>
        <taxon>Dalbergieae</taxon>
        <taxon>Pterocarpus clade</taxon>
        <taxon>Stylosanthes</taxon>
    </lineage>
</organism>
<feature type="non-terminal residue" evidence="2">
    <location>
        <position position="54"/>
    </location>
</feature>
<keyword evidence="1" id="KW-0812">Transmembrane</keyword>
<evidence type="ECO:0000313" key="2">
    <source>
        <dbReference type="EMBL" id="MED6114783.1"/>
    </source>
</evidence>
<keyword evidence="1" id="KW-1133">Transmembrane helix</keyword>
<comment type="caution">
    <text evidence="2">The sequence shown here is derived from an EMBL/GenBank/DDBJ whole genome shotgun (WGS) entry which is preliminary data.</text>
</comment>
<keyword evidence="1" id="KW-0472">Membrane</keyword>
<protein>
    <submittedName>
        <fullName evidence="2">Uncharacterized protein</fullName>
    </submittedName>
</protein>
<accession>A0ABU6QSL4</accession>
<sequence length="54" mass="6530">MLEESFPLTSNERLMFEKDCSRSIIRILPAVIMMRFNIVVRKRKRGTQWCEKLK</sequence>
<proteinExistence type="predicted"/>
<evidence type="ECO:0000256" key="1">
    <source>
        <dbReference type="SAM" id="Phobius"/>
    </source>
</evidence>
<evidence type="ECO:0000313" key="3">
    <source>
        <dbReference type="Proteomes" id="UP001341840"/>
    </source>
</evidence>